<evidence type="ECO:0000256" key="4">
    <source>
        <dbReference type="ARBA" id="ARBA00022847"/>
    </source>
</evidence>
<dbReference type="PANTHER" id="PTHR11706:SF33">
    <property type="entry name" value="NATURAL RESISTANCE-ASSOCIATED MACROPHAGE PROTEIN 2"/>
    <property type="match status" value="1"/>
</dbReference>
<feature type="transmembrane region" description="Helical" evidence="7">
    <location>
        <begin position="342"/>
        <end position="365"/>
    </location>
</feature>
<dbReference type="InterPro" id="IPR001046">
    <property type="entry name" value="NRAMP_fam"/>
</dbReference>
<dbReference type="Pfam" id="PF01566">
    <property type="entry name" value="Nramp"/>
    <property type="match status" value="1"/>
</dbReference>
<accession>A0ABS9V093</accession>
<comment type="caution">
    <text evidence="8">The sequence shown here is derived from an EMBL/GenBank/DDBJ whole genome shotgun (WGS) entry which is preliminary data.</text>
</comment>
<organism evidence="8 9">
    <name type="scientific">Belliella filtrata</name>
    <dbReference type="NCBI Taxonomy" id="2923435"/>
    <lineage>
        <taxon>Bacteria</taxon>
        <taxon>Pseudomonadati</taxon>
        <taxon>Bacteroidota</taxon>
        <taxon>Cytophagia</taxon>
        <taxon>Cytophagales</taxon>
        <taxon>Cyclobacteriaceae</taxon>
        <taxon>Belliella</taxon>
    </lineage>
</organism>
<dbReference type="PRINTS" id="PR00447">
    <property type="entry name" value="NATRESASSCMP"/>
</dbReference>
<dbReference type="Proteomes" id="UP001165489">
    <property type="component" value="Unassembled WGS sequence"/>
</dbReference>
<sequence>MSWRKYIGPGPLVAAAFIGPGTVTVCTMAGVNFGIDLLWALLLSVIATVVLQEMAVRIGLVTKEGLAAVITRTVPTGISKFISVSVILVAIVIGNSAYEAGNIAGGAMGLEIFFNPYVLNVGQYEFNIINFGIGIIALALLLFGNFRRLTQVLTFLVILMSLAFLYTAFKISPNMGILITGFSPNINHSNVLTVVALIGTTVVPYNLFLHSSLVSKTWSSVAELKYARIDTFLSVILGGLVSMAILITASQGNASSVQNAADLANGLTLSLGMFGKYLIGIGLFAAGITSAITAPLAGSIVVCDLFGWPTGLQNKQMKLSIIFILGLGLFFASLGIKPVQLIAIAQVANGFLLPILSGYILWLVNKRSLMKGYHNTMYTNLIAVPIWLITVLLGYWILHKVLL</sequence>
<feature type="transmembrane region" description="Helical" evidence="7">
    <location>
        <begin position="189"/>
        <end position="208"/>
    </location>
</feature>
<feature type="transmembrane region" description="Helical" evidence="7">
    <location>
        <begin position="229"/>
        <end position="249"/>
    </location>
</feature>
<evidence type="ECO:0000256" key="2">
    <source>
        <dbReference type="ARBA" id="ARBA00022448"/>
    </source>
</evidence>
<evidence type="ECO:0000256" key="6">
    <source>
        <dbReference type="ARBA" id="ARBA00023136"/>
    </source>
</evidence>
<feature type="transmembrane region" description="Helical" evidence="7">
    <location>
        <begin position="277"/>
        <end position="307"/>
    </location>
</feature>
<feature type="transmembrane region" description="Helical" evidence="7">
    <location>
        <begin position="81"/>
        <end position="98"/>
    </location>
</feature>
<feature type="transmembrane region" description="Helical" evidence="7">
    <location>
        <begin position="319"/>
        <end position="336"/>
    </location>
</feature>
<reference evidence="8" key="1">
    <citation type="submission" date="2022-03" db="EMBL/GenBank/DDBJ databases">
        <title>De novo assembled genomes of Belliella spp. (Cyclobacteriaceae) strains.</title>
        <authorList>
            <person name="Szabo A."/>
            <person name="Korponai K."/>
            <person name="Felfoldi T."/>
        </authorList>
    </citation>
    <scope>NUCLEOTIDE SEQUENCE</scope>
    <source>
        <strain evidence="8">DSM 111904</strain>
    </source>
</reference>
<keyword evidence="4" id="KW-0769">Symport</keyword>
<keyword evidence="5 7" id="KW-1133">Transmembrane helix</keyword>
<dbReference type="NCBIfam" id="NF037982">
    <property type="entry name" value="Nramp_1"/>
    <property type="match status" value="1"/>
</dbReference>
<feature type="transmembrane region" description="Helical" evidence="7">
    <location>
        <begin position="37"/>
        <end position="60"/>
    </location>
</feature>
<dbReference type="EMBL" id="JAKZGP010000016">
    <property type="protein sequence ID" value="MCH7409418.1"/>
    <property type="molecule type" value="Genomic_DNA"/>
</dbReference>
<keyword evidence="6 7" id="KW-0472">Membrane</keyword>
<evidence type="ECO:0000256" key="3">
    <source>
        <dbReference type="ARBA" id="ARBA00022692"/>
    </source>
</evidence>
<keyword evidence="9" id="KW-1185">Reference proteome</keyword>
<gene>
    <name evidence="8" type="ORF">MM239_08435</name>
</gene>
<evidence type="ECO:0000256" key="5">
    <source>
        <dbReference type="ARBA" id="ARBA00022989"/>
    </source>
</evidence>
<feature type="transmembrane region" description="Helical" evidence="7">
    <location>
        <begin position="12"/>
        <end position="31"/>
    </location>
</feature>
<keyword evidence="2" id="KW-0813">Transport</keyword>
<feature type="transmembrane region" description="Helical" evidence="7">
    <location>
        <begin position="377"/>
        <end position="398"/>
    </location>
</feature>
<protein>
    <submittedName>
        <fullName evidence="8">Nramp family divalent metal transporter</fullName>
    </submittedName>
</protein>
<comment type="subcellular location">
    <subcellularLocation>
        <location evidence="1">Membrane</location>
        <topology evidence="1">Multi-pass membrane protein</topology>
    </subcellularLocation>
</comment>
<evidence type="ECO:0000313" key="8">
    <source>
        <dbReference type="EMBL" id="MCH7409418.1"/>
    </source>
</evidence>
<dbReference type="RefSeq" id="WP_241347765.1">
    <property type="nucleotide sequence ID" value="NZ_JAKZGP010000016.1"/>
</dbReference>
<dbReference type="PANTHER" id="PTHR11706">
    <property type="entry name" value="SOLUTE CARRIER PROTEIN FAMILY 11 MEMBER"/>
    <property type="match status" value="1"/>
</dbReference>
<evidence type="ECO:0000313" key="9">
    <source>
        <dbReference type="Proteomes" id="UP001165489"/>
    </source>
</evidence>
<feature type="transmembrane region" description="Helical" evidence="7">
    <location>
        <begin position="126"/>
        <end position="145"/>
    </location>
</feature>
<name>A0ABS9V093_9BACT</name>
<evidence type="ECO:0000256" key="7">
    <source>
        <dbReference type="SAM" id="Phobius"/>
    </source>
</evidence>
<evidence type="ECO:0000256" key="1">
    <source>
        <dbReference type="ARBA" id="ARBA00004141"/>
    </source>
</evidence>
<keyword evidence="3 7" id="KW-0812">Transmembrane</keyword>
<proteinExistence type="predicted"/>
<feature type="transmembrane region" description="Helical" evidence="7">
    <location>
        <begin position="152"/>
        <end position="169"/>
    </location>
</feature>